<dbReference type="GO" id="GO:0016787">
    <property type="term" value="F:hydrolase activity"/>
    <property type="evidence" value="ECO:0007669"/>
    <property type="project" value="UniProtKB-KW"/>
</dbReference>
<reference evidence="6 7" key="1">
    <citation type="submission" date="2020-01" db="EMBL/GenBank/DDBJ databases">
        <title>Genomes assembled from Gulf of Kutch pelagic sediment metagenomes.</title>
        <authorList>
            <person name="Chandrashekar M."/>
            <person name="Mahajan M.S."/>
            <person name="Dave K.J."/>
            <person name="Vatsa P."/>
            <person name="Nathani N.M."/>
        </authorList>
    </citation>
    <scope>NUCLEOTIDE SEQUENCE [LARGE SCALE GENOMIC DNA]</scope>
    <source>
        <strain evidence="6">KS3-K002</strain>
    </source>
</reference>
<dbReference type="InterPro" id="IPR036866">
    <property type="entry name" value="RibonucZ/Hydroxyglut_hydro"/>
</dbReference>
<dbReference type="AlphaFoldDB" id="A0AAE5CCL9"/>
<dbReference type="Gene3D" id="3.60.15.10">
    <property type="entry name" value="Ribonuclease Z/Hydroxyacylglutathione hydrolase-like"/>
    <property type="match status" value="1"/>
</dbReference>
<dbReference type="CDD" id="cd16322">
    <property type="entry name" value="TTHA1623-like_MBL-fold"/>
    <property type="match status" value="1"/>
</dbReference>
<dbReference type="Proteomes" id="UP000702544">
    <property type="component" value="Unassembled WGS sequence"/>
</dbReference>
<comment type="cofactor">
    <cofactor evidence="1">
        <name>Zn(2+)</name>
        <dbReference type="ChEBI" id="CHEBI:29105"/>
    </cofactor>
</comment>
<dbReference type="SMART" id="SM00849">
    <property type="entry name" value="Lactamase_B"/>
    <property type="match status" value="1"/>
</dbReference>
<dbReference type="PANTHER" id="PTHR46233">
    <property type="entry name" value="HYDROXYACYLGLUTATHIONE HYDROLASE GLOC"/>
    <property type="match status" value="1"/>
</dbReference>
<dbReference type="InterPro" id="IPR001279">
    <property type="entry name" value="Metallo-B-lactamas"/>
</dbReference>
<evidence type="ECO:0000256" key="3">
    <source>
        <dbReference type="ARBA" id="ARBA00022801"/>
    </source>
</evidence>
<feature type="domain" description="Metallo-beta-lactamase" evidence="5">
    <location>
        <begin position="12"/>
        <end position="189"/>
    </location>
</feature>
<sequence length="213" mass="22465">MKVIGYPVGPLQANAYLAICETTQKCAVVDPGGEAERLLAAAAQEGAVVESILLTHAHLDHVGGVAEAKRRTGAPVFLHPADLPLYRAAPEQARSFGLQIEEPPEPDGPLEEGQELKIGETRLEVRHTPGHSPGHVCLVGNGFALVGDCMFAGSIGRTDLPGGDLATLMDSIREKLLTLTDETVLYSGHGPETTVGRERASNPFLKGAFGWSG</sequence>
<evidence type="ECO:0000313" key="7">
    <source>
        <dbReference type="Proteomes" id="UP000702544"/>
    </source>
</evidence>
<organism evidence="6 7">
    <name type="scientific">Candidatus Kutchimonas denitrificans</name>
    <dbReference type="NCBI Taxonomy" id="3056748"/>
    <lineage>
        <taxon>Bacteria</taxon>
        <taxon>Pseudomonadati</taxon>
        <taxon>Gemmatimonadota</taxon>
        <taxon>Gemmatimonadia</taxon>
        <taxon>Candidatus Palauibacterales</taxon>
        <taxon>Candidatus Palauibacteraceae</taxon>
        <taxon>Candidatus Kutchimonas</taxon>
    </lineage>
</organism>
<keyword evidence="3" id="KW-0378">Hydrolase</keyword>
<protein>
    <submittedName>
        <fullName evidence="6">MBL fold metallo-hydrolase</fullName>
    </submittedName>
</protein>
<comment type="caution">
    <text evidence="6">The sequence shown here is derived from an EMBL/GenBank/DDBJ whole genome shotgun (WGS) entry which is preliminary data.</text>
</comment>
<proteinExistence type="predicted"/>
<dbReference type="PANTHER" id="PTHR46233:SF3">
    <property type="entry name" value="HYDROXYACYLGLUTATHIONE HYDROLASE GLOC"/>
    <property type="match status" value="1"/>
</dbReference>
<dbReference type="EMBL" id="JAACAK010000036">
    <property type="protein sequence ID" value="NIR74369.1"/>
    <property type="molecule type" value="Genomic_DNA"/>
</dbReference>
<evidence type="ECO:0000256" key="1">
    <source>
        <dbReference type="ARBA" id="ARBA00001947"/>
    </source>
</evidence>
<gene>
    <name evidence="6" type="ORF">GWO12_04550</name>
</gene>
<evidence type="ECO:0000256" key="4">
    <source>
        <dbReference type="ARBA" id="ARBA00022833"/>
    </source>
</evidence>
<keyword evidence="2" id="KW-0479">Metal-binding</keyword>
<accession>A0AAE5CCL9</accession>
<evidence type="ECO:0000259" key="5">
    <source>
        <dbReference type="SMART" id="SM00849"/>
    </source>
</evidence>
<dbReference type="SUPFAM" id="SSF56281">
    <property type="entry name" value="Metallo-hydrolase/oxidoreductase"/>
    <property type="match status" value="1"/>
</dbReference>
<dbReference type="GO" id="GO:0046872">
    <property type="term" value="F:metal ion binding"/>
    <property type="evidence" value="ECO:0007669"/>
    <property type="project" value="UniProtKB-KW"/>
</dbReference>
<evidence type="ECO:0000256" key="2">
    <source>
        <dbReference type="ARBA" id="ARBA00022723"/>
    </source>
</evidence>
<name>A0AAE5CCL9_9BACT</name>
<evidence type="ECO:0000313" key="6">
    <source>
        <dbReference type="EMBL" id="NIR74369.1"/>
    </source>
</evidence>
<dbReference type="InterPro" id="IPR051453">
    <property type="entry name" value="MBL_Glyoxalase_II"/>
</dbReference>
<dbReference type="Pfam" id="PF00753">
    <property type="entry name" value="Lactamase_B"/>
    <property type="match status" value="1"/>
</dbReference>
<keyword evidence="4" id="KW-0862">Zinc</keyword>